<dbReference type="Pfam" id="PF00355">
    <property type="entry name" value="Rieske"/>
    <property type="match status" value="1"/>
</dbReference>
<evidence type="ECO:0000256" key="3">
    <source>
        <dbReference type="ARBA" id="ARBA00023004"/>
    </source>
</evidence>
<dbReference type="GO" id="GO:0046872">
    <property type="term" value="F:metal ion binding"/>
    <property type="evidence" value="ECO:0007669"/>
    <property type="project" value="UniProtKB-KW"/>
</dbReference>
<sequence>MSEPKPVAPLTPLGAPAPAPPVPWHTLPHAPAPGTLLGQQGALQDGQVLMQHVFAAADSAQQHPFRVLLLRSGLEIKAYVNRCAHFGVPLASRQDLLQFQPHTSLTCNVHYARFRWSDGVCDRGDCEGDALIAIPLQLDADGAIRIAAIA</sequence>
<protein>
    <recommendedName>
        <fullName evidence="6">Rieske domain-containing protein</fullName>
    </recommendedName>
</protein>
<gene>
    <name evidence="7" type="ORF">DIC66_06590</name>
</gene>
<evidence type="ECO:0000256" key="1">
    <source>
        <dbReference type="ARBA" id="ARBA00022714"/>
    </source>
</evidence>
<feature type="region of interest" description="Disordered" evidence="5">
    <location>
        <begin position="1"/>
        <end position="30"/>
    </location>
</feature>
<evidence type="ECO:0000313" key="7">
    <source>
        <dbReference type="EMBL" id="RFO97535.1"/>
    </source>
</evidence>
<evidence type="ECO:0000313" key="8">
    <source>
        <dbReference type="Proteomes" id="UP000260665"/>
    </source>
</evidence>
<dbReference type="InterPro" id="IPR036922">
    <property type="entry name" value="Rieske_2Fe-2S_sf"/>
</dbReference>
<dbReference type="Proteomes" id="UP000260665">
    <property type="component" value="Unassembled WGS sequence"/>
</dbReference>
<dbReference type="GO" id="GO:0051537">
    <property type="term" value="F:2 iron, 2 sulfur cluster binding"/>
    <property type="evidence" value="ECO:0007669"/>
    <property type="project" value="UniProtKB-KW"/>
</dbReference>
<organism evidence="7 8">
    <name type="scientific">Rhodoferax lacus</name>
    <dbReference type="NCBI Taxonomy" id="2184758"/>
    <lineage>
        <taxon>Bacteria</taxon>
        <taxon>Pseudomonadati</taxon>
        <taxon>Pseudomonadota</taxon>
        <taxon>Betaproteobacteria</taxon>
        <taxon>Burkholderiales</taxon>
        <taxon>Comamonadaceae</taxon>
        <taxon>Rhodoferax</taxon>
    </lineage>
</organism>
<evidence type="ECO:0000256" key="2">
    <source>
        <dbReference type="ARBA" id="ARBA00022723"/>
    </source>
</evidence>
<dbReference type="OrthoDB" id="9794779at2"/>
<dbReference type="PROSITE" id="PS51296">
    <property type="entry name" value="RIESKE"/>
    <property type="match status" value="1"/>
</dbReference>
<dbReference type="AlphaFoldDB" id="A0A3E1RDU4"/>
<dbReference type="RefSeq" id="WP_117175302.1">
    <property type="nucleotide sequence ID" value="NZ_QFZK01000003.1"/>
</dbReference>
<keyword evidence="3" id="KW-0408">Iron</keyword>
<reference evidence="7 8" key="1">
    <citation type="submission" date="2018-05" db="EMBL/GenBank/DDBJ databases">
        <title>Rhodoferax soyangensis sp.nov., isolated from an oligotrophic freshwater lake.</title>
        <authorList>
            <person name="Park M."/>
        </authorList>
    </citation>
    <scope>NUCLEOTIDE SEQUENCE [LARGE SCALE GENOMIC DNA]</scope>
    <source>
        <strain evidence="7 8">IMCC26218</strain>
    </source>
</reference>
<dbReference type="InterPro" id="IPR017941">
    <property type="entry name" value="Rieske_2Fe-2S"/>
</dbReference>
<evidence type="ECO:0000256" key="4">
    <source>
        <dbReference type="ARBA" id="ARBA00023014"/>
    </source>
</evidence>
<proteinExistence type="predicted"/>
<dbReference type="Gene3D" id="2.102.10.10">
    <property type="entry name" value="Rieske [2Fe-2S] iron-sulphur domain"/>
    <property type="match status" value="1"/>
</dbReference>
<name>A0A3E1RDU4_9BURK</name>
<accession>A0A3E1RDU4</accession>
<dbReference type="SUPFAM" id="SSF50022">
    <property type="entry name" value="ISP domain"/>
    <property type="match status" value="1"/>
</dbReference>
<evidence type="ECO:0000259" key="6">
    <source>
        <dbReference type="PROSITE" id="PS51296"/>
    </source>
</evidence>
<comment type="caution">
    <text evidence="7">The sequence shown here is derived from an EMBL/GenBank/DDBJ whole genome shotgun (WGS) entry which is preliminary data.</text>
</comment>
<keyword evidence="8" id="KW-1185">Reference proteome</keyword>
<feature type="domain" description="Rieske" evidence="6">
    <location>
        <begin position="51"/>
        <end position="145"/>
    </location>
</feature>
<keyword evidence="2" id="KW-0479">Metal-binding</keyword>
<keyword evidence="1" id="KW-0001">2Fe-2S</keyword>
<evidence type="ECO:0000256" key="5">
    <source>
        <dbReference type="SAM" id="MobiDB-lite"/>
    </source>
</evidence>
<dbReference type="EMBL" id="QFZK01000003">
    <property type="protein sequence ID" value="RFO97535.1"/>
    <property type="molecule type" value="Genomic_DNA"/>
</dbReference>
<keyword evidence="4" id="KW-0411">Iron-sulfur</keyword>